<reference evidence="1 2" key="1">
    <citation type="submission" date="2016-07" db="EMBL/GenBank/DDBJ databases">
        <title>Pervasive Adenine N6-methylation of Active Genes in Fungi.</title>
        <authorList>
            <consortium name="DOE Joint Genome Institute"/>
            <person name="Mondo S.J."/>
            <person name="Dannebaum R.O."/>
            <person name="Kuo R.C."/>
            <person name="Labutti K."/>
            <person name="Haridas S."/>
            <person name="Kuo A."/>
            <person name="Salamov A."/>
            <person name="Ahrendt S.R."/>
            <person name="Lipzen A."/>
            <person name="Sullivan W."/>
            <person name="Andreopoulos W.B."/>
            <person name="Clum A."/>
            <person name="Lindquist E."/>
            <person name="Daum C."/>
            <person name="Ramamoorthy G.K."/>
            <person name="Gryganskyi A."/>
            <person name="Culley D."/>
            <person name="Magnuson J.K."/>
            <person name="James T.Y."/>
            <person name="O'Malley M.A."/>
            <person name="Stajich J.E."/>
            <person name="Spatafora J.W."/>
            <person name="Visel A."/>
            <person name="Grigoriev I.V."/>
        </authorList>
    </citation>
    <scope>NUCLEOTIDE SEQUENCE [LARGE SCALE GENOMIC DNA]</scope>
    <source>
        <strain evidence="1 2">62-1032</strain>
    </source>
</reference>
<evidence type="ECO:0000313" key="1">
    <source>
        <dbReference type="EMBL" id="ORY78392.1"/>
    </source>
</evidence>
<dbReference type="AlphaFoldDB" id="A0A1Y2F3D7"/>
<dbReference type="Proteomes" id="UP000193467">
    <property type="component" value="Unassembled WGS sequence"/>
</dbReference>
<dbReference type="InParanoid" id="A0A1Y2F3D7"/>
<proteinExistence type="predicted"/>
<comment type="caution">
    <text evidence="1">The sequence shown here is derived from an EMBL/GenBank/DDBJ whole genome shotgun (WGS) entry which is preliminary data.</text>
</comment>
<keyword evidence="2" id="KW-1185">Reference proteome</keyword>
<dbReference type="EMBL" id="MCGR01000029">
    <property type="protein sequence ID" value="ORY78392.1"/>
    <property type="molecule type" value="Genomic_DNA"/>
</dbReference>
<organism evidence="1 2">
    <name type="scientific">Leucosporidium creatinivorum</name>
    <dbReference type="NCBI Taxonomy" id="106004"/>
    <lineage>
        <taxon>Eukaryota</taxon>
        <taxon>Fungi</taxon>
        <taxon>Dikarya</taxon>
        <taxon>Basidiomycota</taxon>
        <taxon>Pucciniomycotina</taxon>
        <taxon>Microbotryomycetes</taxon>
        <taxon>Leucosporidiales</taxon>
        <taxon>Leucosporidium</taxon>
    </lineage>
</organism>
<accession>A0A1Y2F3D7</accession>
<name>A0A1Y2F3D7_9BASI</name>
<gene>
    <name evidence="1" type="ORF">BCR35DRAFT_304990</name>
</gene>
<sequence length="83" mass="9226">MPPRVEELDVDPPTSRSGRRVELARIWSVLCSWSEISPDIVPPPSLKHLSLPSASARDSQLAGLKMEIEQGCARYGIKLAWKD</sequence>
<evidence type="ECO:0000313" key="2">
    <source>
        <dbReference type="Proteomes" id="UP000193467"/>
    </source>
</evidence>
<protein>
    <submittedName>
        <fullName evidence="1">Uncharacterized protein</fullName>
    </submittedName>
</protein>